<organism evidence="3 4">
    <name type="scientific">Halorussus aquaticus</name>
    <dbReference type="NCBI Taxonomy" id="2953748"/>
    <lineage>
        <taxon>Archaea</taxon>
        <taxon>Methanobacteriati</taxon>
        <taxon>Methanobacteriota</taxon>
        <taxon>Stenosarchaea group</taxon>
        <taxon>Halobacteria</taxon>
        <taxon>Halobacteriales</taxon>
        <taxon>Haladaptataceae</taxon>
        <taxon>Halorussus</taxon>
    </lineage>
</organism>
<comment type="caution">
    <text evidence="3">The sequence shown here is derived from an EMBL/GenBank/DDBJ whole genome shotgun (WGS) entry which is preliminary data.</text>
</comment>
<proteinExistence type="predicted"/>
<dbReference type="InterPro" id="IPR040624">
    <property type="entry name" value="HalOD1"/>
</dbReference>
<feature type="compositionally biased region" description="Acidic residues" evidence="1">
    <location>
        <begin position="1"/>
        <end position="11"/>
    </location>
</feature>
<dbReference type="AlphaFoldDB" id="A0ABD5PZ92"/>
<evidence type="ECO:0000259" key="2">
    <source>
        <dbReference type="Pfam" id="PF18545"/>
    </source>
</evidence>
<dbReference type="EMBL" id="JBHSHT010000001">
    <property type="protein sequence ID" value="MFC4823837.1"/>
    <property type="molecule type" value="Genomic_DNA"/>
</dbReference>
<sequence length="101" mass="11052">MDPNETGDDAAEDRTRYVHYDPSSDDRPSEMLVVTVADIADADPLELEPLFETVEPDTLNDFVGTGGLPDVGGHMSFTYENYDVTVHSSGLLEIESADRDS</sequence>
<evidence type="ECO:0000256" key="1">
    <source>
        <dbReference type="SAM" id="MobiDB-lite"/>
    </source>
</evidence>
<evidence type="ECO:0000313" key="3">
    <source>
        <dbReference type="EMBL" id="MFC4823837.1"/>
    </source>
</evidence>
<reference evidence="3 4" key="1">
    <citation type="journal article" date="2019" name="Int. J. Syst. Evol. Microbiol.">
        <title>The Global Catalogue of Microorganisms (GCM) 10K type strain sequencing project: providing services to taxonomists for standard genome sequencing and annotation.</title>
        <authorList>
            <consortium name="The Broad Institute Genomics Platform"/>
            <consortium name="The Broad Institute Genome Sequencing Center for Infectious Disease"/>
            <person name="Wu L."/>
            <person name="Ma J."/>
        </authorList>
    </citation>
    <scope>NUCLEOTIDE SEQUENCE [LARGE SCALE GENOMIC DNA]</scope>
    <source>
        <strain evidence="3 4">XZYJ18</strain>
    </source>
</reference>
<dbReference type="GeneID" id="73047097"/>
<feature type="region of interest" description="Disordered" evidence="1">
    <location>
        <begin position="1"/>
        <end position="28"/>
    </location>
</feature>
<protein>
    <submittedName>
        <fullName evidence="3">HalOD1 output domain-containing protein</fullName>
    </submittedName>
</protein>
<accession>A0ABD5PZ92</accession>
<dbReference type="Proteomes" id="UP001595945">
    <property type="component" value="Unassembled WGS sequence"/>
</dbReference>
<feature type="domain" description="Halobacterial output" evidence="2">
    <location>
        <begin position="25"/>
        <end position="95"/>
    </location>
</feature>
<gene>
    <name evidence="3" type="ORF">ACFO9K_06145</name>
</gene>
<name>A0ABD5PZ92_9EURY</name>
<dbReference type="RefSeq" id="WP_254270418.1">
    <property type="nucleotide sequence ID" value="NZ_CP100401.1"/>
</dbReference>
<evidence type="ECO:0000313" key="4">
    <source>
        <dbReference type="Proteomes" id="UP001595945"/>
    </source>
</evidence>
<feature type="compositionally biased region" description="Basic and acidic residues" evidence="1">
    <location>
        <begin position="12"/>
        <end position="28"/>
    </location>
</feature>
<dbReference type="Pfam" id="PF18545">
    <property type="entry name" value="HalOD1"/>
    <property type="match status" value="1"/>
</dbReference>
<keyword evidence="4" id="KW-1185">Reference proteome</keyword>